<reference evidence="2 3" key="1">
    <citation type="submission" date="2017-05" db="EMBL/GenBank/DDBJ databases">
        <title>Genomic insights into alkan degradation activity of Oleiphilus messinensis.</title>
        <authorList>
            <person name="Kozyavkin S.A."/>
            <person name="Slesarev A.I."/>
            <person name="Golyshin P.N."/>
            <person name="Korzhenkov A."/>
            <person name="Golyshina O.N."/>
            <person name="Toshchakov S.V."/>
        </authorList>
    </citation>
    <scope>NUCLEOTIDE SEQUENCE [LARGE SCALE GENOMIC DNA]</scope>
    <source>
        <strain evidence="2 3">ME102</strain>
    </source>
</reference>
<sequence length="305" mass="34698">METNVPHIFTRDQQNIYFRKLGRGIPVLMLHGIGMDSRHWLPFITPYLTRFQFYLPDFRGAGHSANVPITKPDVFKCLKDDVEDLILQLKLQEFILVGYSLGASTALQLQLEGGFDQVIRYLQIDQSPCILNRPGWNGGLMGDNQTAFCHQLAQLDDVLARHPAEMTLQQLPKADRKLATQYLVEVLSVVIGNPLLVNFLRQAGRSPALLTRLAGPTTLHNLRSYLHTYYTNENDYRDSFNSCDKPVTVFIGKKSPLYEYNGQLETARQIKHCRTVLFNQSGHLPQVDEPIKFGRELGRFLTGPK</sequence>
<keyword evidence="2" id="KW-0378">Hydrolase</keyword>
<proteinExistence type="predicted"/>
<feature type="domain" description="AB hydrolase-1" evidence="1">
    <location>
        <begin position="27"/>
        <end position="290"/>
    </location>
</feature>
<dbReference type="Gene3D" id="3.40.50.1820">
    <property type="entry name" value="alpha/beta hydrolase"/>
    <property type="match status" value="1"/>
</dbReference>
<organism evidence="2 3">
    <name type="scientific">Oleiphilus messinensis</name>
    <dbReference type="NCBI Taxonomy" id="141451"/>
    <lineage>
        <taxon>Bacteria</taxon>
        <taxon>Pseudomonadati</taxon>
        <taxon>Pseudomonadota</taxon>
        <taxon>Gammaproteobacteria</taxon>
        <taxon>Oceanospirillales</taxon>
        <taxon>Oleiphilaceae</taxon>
        <taxon>Oleiphilus</taxon>
    </lineage>
</organism>
<dbReference type="EMBL" id="CP021425">
    <property type="protein sequence ID" value="ARU58008.1"/>
    <property type="molecule type" value="Genomic_DNA"/>
</dbReference>
<dbReference type="Pfam" id="PF12697">
    <property type="entry name" value="Abhydrolase_6"/>
    <property type="match status" value="1"/>
</dbReference>
<dbReference type="PANTHER" id="PTHR43194">
    <property type="entry name" value="HYDROLASE ALPHA/BETA FOLD FAMILY"/>
    <property type="match status" value="1"/>
</dbReference>
<dbReference type="SUPFAM" id="SSF53474">
    <property type="entry name" value="alpha/beta-Hydrolases"/>
    <property type="match status" value="1"/>
</dbReference>
<protein>
    <submittedName>
        <fullName evidence="2">Alpha/beta hydrolase fold family protein</fullName>
    </submittedName>
</protein>
<evidence type="ECO:0000313" key="2">
    <source>
        <dbReference type="EMBL" id="ARU58008.1"/>
    </source>
</evidence>
<dbReference type="InterPro" id="IPR050228">
    <property type="entry name" value="Carboxylesterase_BioH"/>
</dbReference>
<accession>A0A1Y0IBV7</accession>
<name>A0A1Y0IBV7_9GAMM</name>
<dbReference type="Proteomes" id="UP000196027">
    <property type="component" value="Chromosome"/>
</dbReference>
<dbReference type="InterPro" id="IPR029058">
    <property type="entry name" value="AB_hydrolase_fold"/>
</dbReference>
<gene>
    <name evidence="2" type="ORF">OLMES_3989</name>
</gene>
<dbReference type="GO" id="GO:0016787">
    <property type="term" value="F:hydrolase activity"/>
    <property type="evidence" value="ECO:0007669"/>
    <property type="project" value="UniProtKB-KW"/>
</dbReference>
<dbReference type="AlphaFoldDB" id="A0A1Y0IBV7"/>
<evidence type="ECO:0000313" key="3">
    <source>
        <dbReference type="Proteomes" id="UP000196027"/>
    </source>
</evidence>
<dbReference type="KEGG" id="ome:OLMES_3989"/>
<dbReference type="PANTHER" id="PTHR43194:SF2">
    <property type="entry name" value="PEROXISOMAL MEMBRANE PROTEIN LPX1"/>
    <property type="match status" value="1"/>
</dbReference>
<evidence type="ECO:0000259" key="1">
    <source>
        <dbReference type="Pfam" id="PF12697"/>
    </source>
</evidence>
<keyword evidence="3" id="KW-1185">Reference proteome</keyword>
<dbReference type="InterPro" id="IPR000073">
    <property type="entry name" value="AB_hydrolase_1"/>
</dbReference>